<gene>
    <name evidence="1" type="ORF">M9458_026228</name>
</gene>
<dbReference type="EMBL" id="JAMKFB020000013">
    <property type="protein sequence ID" value="KAL0177334.1"/>
    <property type="molecule type" value="Genomic_DNA"/>
</dbReference>
<comment type="caution">
    <text evidence="1">The sequence shown here is derived from an EMBL/GenBank/DDBJ whole genome shotgun (WGS) entry which is preliminary data.</text>
</comment>
<name>A0ABD0PTH0_CIRMR</name>
<evidence type="ECO:0000313" key="1">
    <source>
        <dbReference type="EMBL" id="KAL0177334.1"/>
    </source>
</evidence>
<keyword evidence="2" id="KW-1185">Reference proteome</keyword>
<dbReference type="Proteomes" id="UP001529510">
    <property type="component" value="Unassembled WGS sequence"/>
</dbReference>
<proteinExistence type="predicted"/>
<sequence>TLGQIEICVDRDFQLIDCEKSTAKIWSNDIPTVLVSGQSELSVCDHSMPVYYPP</sequence>
<organism evidence="1 2">
    <name type="scientific">Cirrhinus mrigala</name>
    <name type="common">Mrigala</name>
    <dbReference type="NCBI Taxonomy" id="683832"/>
    <lineage>
        <taxon>Eukaryota</taxon>
        <taxon>Metazoa</taxon>
        <taxon>Chordata</taxon>
        <taxon>Craniata</taxon>
        <taxon>Vertebrata</taxon>
        <taxon>Euteleostomi</taxon>
        <taxon>Actinopterygii</taxon>
        <taxon>Neopterygii</taxon>
        <taxon>Teleostei</taxon>
        <taxon>Ostariophysi</taxon>
        <taxon>Cypriniformes</taxon>
        <taxon>Cyprinidae</taxon>
        <taxon>Labeoninae</taxon>
        <taxon>Labeonini</taxon>
        <taxon>Cirrhinus</taxon>
    </lineage>
</organism>
<dbReference type="AlphaFoldDB" id="A0ABD0PTH0"/>
<feature type="non-terminal residue" evidence="1">
    <location>
        <position position="54"/>
    </location>
</feature>
<protein>
    <recommendedName>
        <fullName evidence="3">MHC class II antigen</fullName>
    </recommendedName>
</protein>
<evidence type="ECO:0000313" key="2">
    <source>
        <dbReference type="Proteomes" id="UP001529510"/>
    </source>
</evidence>
<feature type="non-terminal residue" evidence="1">
    <location>
        <position position="1"/>
    </location>
</feature>
<accession>A0ABD0PTH0</accession>
<reference evidence="1 2" key="1">
    <citation type="submission" date="2024-05" db="EMBL/GenBank/DDBJ databases">
        <title>Genome sequencing and assembly of Indian major carp, Cirrhinus mrigala (Hamilton, 1822).</title>
        <authorList>
            <person name="Mohindra V."/>
            <person name="Chowdhury L.M."/>
            <person name="Lal K."/>
            <person name="Jena J.K."/>
        </authorList>
    </citation>
    <scope>NUCLEOTIDE SEQUENCE [LARGE SCALE GENOMIC DNA]</scope>
    <source>
        <strain evidence="1">CM1030</strain>
        <tissue evidence="1">Blood</tissue>
    </source>
</reference>
<evidence type="ECO:0008006" key="3">
    <source>
        <dbReference type="Google" id="ProtNLM"/>
    </source>
</evidence>